<name>A0ABR0QXH5_GOSAR</name>
<proteinExistence type="predicted"/>
<reference evidence="2 3" key="1">
    <citation type="submission" date="2023-03" db="EMBL/GenBank/DDBJ databases">
        <title>WGS of Gossypium arboreum.</title>
        <authorList>
            <person name="Yu D."/>
        </authorList>
    </citation>
    <scope>NUCLEOTIDE SEQUENCE [LARGE SCALE GENOMIC DNA]</scope>
    <source>
        <tissue evidence="2">Leaf</tissue>
    </source>
</reference>
<dbReference type="EMBL" id="JARKNE010000001">
    <property type="protein sequence ID" value="KAK5844006.1"/>
    <property type="molecule type" value="Genomic_DNA"/>
</dbReference>
<accession>A0ABR0QXH5</accession>
<evidence type="ECO:0000313" key="2">
    <source>
        <dbReference type="EMBL" id="KAK5844006.1"/>
    </source>
</evidence>
<evidence type="ECO:0000256" key="1">
    <source>
        <dbReference type="SAM" id="SignalP"/>
    </source>
</evidence>
<organism evidence="2 3">
    <name type="scientific">Gossypium arboreum</name>
    <name type="common">Tree cotton</name>
    <name type="synonym">Gossypium nanking</name>
    <dbReference type="NCBI Taxonomy" id="29729"/>
    <lineage>
        <taxon>Eukaryota</taxon>
        <taxon>Viridiplantae</taxon>
        <taxon>Streptophyta</taxon>
        <taxon>Embryophyta</taxon>
        <taxon>Tracheophyta</taxon>
        <taxon>Spermatophyta</taxon>
        <taxon>Magnoliopsida</taxon>
        <taxon>eudicotyledons</taxon>
        <taxon>Gunneridae</taxon>
        <taxon>Pentapetalae</taxon>
        <taxon>rosids</taxon>
        <taxon>malvids</taxon>
        <taxon>Malvales</taxon>
        <taxon>Malvaceae</taxon>
        <taxon>Malvoideae</taxon>
        <taxon>Gossypium</taxon>
    </lineage>
</organism>
<comment type="caution">
    <text evidence="2">The sequence shown here is derived from an EMBL/GenBank/DDBJ whole genome shotgun (WGS) entry which is preliminary data.</text>
</comment>
<feature type="signal peptide" evidence="1">
    <location>
        <begin position="1"/>
        <end position="22"/>
    </location>
</feature>
<keyword evidence="3" id="KW-1185">Reference proteome</keyword>
<feature type="chain" id="PRO_5045519424" evidence="1">
    <location>
        <begin position="23"/>
        <end position="110"/>
    </location>
</feature>
<sequence>MAKVPFVVFSLALVLSIQFVVGHDEKALDEAASSEAEDALLSSGVAKLVENFKSSAGDDSQIGQDEKAFDEVASPEAEEVLLSLGVLNSLKTLKALLEMIPRAWRGQLPP</sequence>
<keyword evidence="1" id="KW-0732">Signal</keyword>
<evidence type="ECO:0000313" key="3">
    <source>
        <dbReference type="Proteomes" id="UP001358586"/>
    </source>
</evidence>
<dbReference type="Proteomes" id="UP001358586">
    <property type="component" value="Chromosome 1"/>
</dbReference>
<gene>
    <name evidence="2" type="ORF">PVK06_000141</name>
</gene>
<protein>
    <submittedName>
        <fullName evidence="2">Uncharacterized protein</fullName>
    </submittedName>
</protein>